<feature type="non-terminal residue" evidence="9">
    <location>
        <position position="1"/>
    </location>
</feature>
<dbReference type="EMBL" id="LAZR01035907">
    <property type="protein sequence ID" value="KKL26236.1"/>
    <property type="molecule type" value="Genomic_DNA"/>
</dbReference>
<proteinExistence type="predicted"/>
<dbReference type="PANTHER" id="PTHR43790">
    <property type="entry name" value="CARBOHYDRATE TRANSPORT ATP-BINDING PROTEIN MG119-RELATED"/>
    <property type="match status" value="1"/>
</dbReference>
<keyword evidence="2" id="KW-1003">Cell membrane</keyword>
<keyword evidence="8" id="KW-0472">Membrane</keyword>
<evidence type="ECO:0000256" key="6">
    <source>
        <dbReference type="ARBA" id="ARBA00022840"/>
    </source>
</evidence>
<dbReference type="Gene3D" id="3.40.50.300">
    <property type="entry name" value="P-loop containing nucleotide triphosphate hydrolases"/>
    <property type="match status" value="1"/>
</dbReference>
<evidence type="ECO:0000256" key="4">
    <source>
        <dbReference type="ARBA" id="ARBA00022737"/>
    </source>
</evidence>
<evidence type="ECO:0008006" key="10">
    <source>
        <dbReference type="Google" id="ProtNLM"/>
    </source>
</evidence>
<dbReference type="GO" id="GO:0005524">
    <property type="term" value="F:ATP binding"/>
    <property type="evidence" value="ECO:0007669"/>
    <property type="project" value="UniProtKB-KW"/>
</dbReference>
<protein>
    <recommendedName>
        <fullName evidence="10">ABC transporter domain-containing protein</fullName>
    </recommendedName>
</protein>
<reference evidence="9" key="1">
    <citation type="journal article" date="2015" name="Nature">
        <title>Complex archaea that bridge the gap between prokaryotes and eukaryotes.</title>
        <authorList>
            <person name="Spang A."/>
            <person name="Saw J.H."/>
            <person name="Jorgensen S.L."/>
            <person name="Zaremba-Niedzwiedzka K."/>
            <person name="Martijn J."/>
            <person name="Lind A.E."/>
            <person name="van Eijk R."/>
            <person name="Schleper C."/>
            <person name="Guy L."/>
            <person name="Ettema T.J."/>
        </authorList>
    </citation>
    <scope>NUCLEOTIDE SEQUENCE</scope>
</reference>
<comment type="caution">
    <text evidence="9">The sequence shown here is derived from an EMBL/GenBank/DDBJ whole genome shotgun (WGS) entry which is preliminary data.</text>
</comment>
<dbReference type="PANTHER" id="PTHR43790:SF1">
    <property type="entry name" value="XYLOSE IMPORT ATP-BINDING PROTEIN XYLG"/>
    <property type="match status" value="1"/>
</dbReference>
<evidence type="ECO:0000256" key="8">
    <source>
        <dbReference type="ARBA" id="ARBA00023136"/>
    </source>
</evidence>
<keyword evidence="1" id="KW-0813">Transport</keyword>
<dbReference type="AlphaFoldDB" id="A0A0F9E8T2"/>
<keyword evidence="6" id="KW-0067">ATP-binding</keyword>
<dbReference type="SUPFAM" id="SSF52540">
    <property type="entry name" value="P-loop containing nucleoside triphosphate hydrolases"/>
    <property type="match status" value="1"/>
</dbReference>
<evidence type="ECO:0000313" key="9">
    <source>
        <dbReference type="EMBL" id="KKL26236.1"/>
    </source>
</evidence>
<sequence>IHDIIRDLAGRGMGIIIISDEVPEVFHNCNRIMVMHKGRIIAEFDSTVTTEEEIQNCINMAS</sequence>
<gene>
    <name evidence="9" type="ORF">LCGC14_2397290</name>
</gene>
<dbReference type="InterPro" id="IPR027417">
    <property type="entry name" value="P-loop_NTPase"/>
</dbReference>
<keyword evidence="4" id="KW-0677">Repeat</keyword>
<evidence type="ECO:0000256" key="1">
    <source>
        <dbReference type="ARBA" id="ARBA00022448"/>
    </source>
</evidence>
<organism evidence="9">
    <name type="scientific">marine sediment metagenome</name>
    <dbReference type="NCBI Taxonomy" id="412755"/>
    <lineage>
        <taxon>unclassified sequences</taxon>
        <taxon>metagenomes</taxon>
        <taxon>ecological metagenomes</taxon>
    </lineage>
</organism>
<keyword evidence="7" id="KW-1278">Translocase</keyword>
<keyword evidence="5" id="KW-0547">Nucleotide-binding</keyword>
<evidence type="ECO:0000256" key="2">
    <source>
        <dbReference type="ARBA" id="ARBA00022475"/>
    </source>
</evidence>
<evidence type="ECO:0000256" key="7">
    <source>
        <dbReference type="ARBA" id="ARBA00022967"/>
    </source>
</evidence>
<dbReference type="InterPro" id="IPR050107">
    <property type="entry name" value="ABC_carbohydrate_import_ATPase"/>
</dbReference>
<evidence type="ECO:0000256" key="3">
    <source>
        <dbReference type="ARBA" id="ARBA00022597"/>
    </source>
</evidence>
<accession>A0A0F9E8T2</accession>
<evidence type="ECO:0000256" key="5">
    <source>
        <dbReference type="ARBA" id="ARBA00022741"/>
    </source>
</evidence>
<keyword evidence="3" id="KW-0762">Sugar transport</keyword>
<name>A0A0F9E8T2_9ZZZZ</name>